<dbReference type="Gene3D" id="1.25.40.20">
    <property type="entry name" value="Ankyrin repeat-containing domain"/>
    <property type="match status" value="1"/>
</dbReference>
<dbReference type="SUPFAM" id="SSF48403">
    <property type="entry name" value="Ankyrin repeat"/>
    <property type="match status" value="1"/>
</dbReference>
<evidence type="ECO:0000256" key="2">
    <source>
        <dbReference type="ARBA" id="ARBA00023043"/>
    </source>
</evidence>
<dbReference type="PROSITE" id="PS50297">
    <property type="entry name" value="ANK_REP_REGION"/>
    <property type="match status" value="1"/>
</dbReference>
<dbReference type="InParanoid" id="A0A482WY90"/>
<dbReference type="Pfam" id="PF12796">
    <property type="entry name" value="Ank_2"/>
    <property type="match status" value="1"/>
</dbReference>
<organism evidence="4 5">
    <name type="scientific">Laodelphax striatellus</name>
    <name type="common">Small brown planthopper</name>
    <name type="synonym">Delphax striatella</name>
    <dbReference type="NCBI Taxonomy" id="195883"/>
    <lineage>
        <taxon>Eukaryota</taxon>
        <taxon>Metazoa</taxon>
        <taxon>Ecdysozoa</taxon>
        <taxon>Arthropoda</taxon>
        <taxon>Hexapoda</taxon>
        <taxon>Insecta</taxon>
        <taxon>Pterygota</taxon>
        <taxon>Neoptera</taxon>
        <taxon>Paraneoptera</taxon>
        <taxon>Hemiptera</taxon>
        <taxon>Auchenorrhyncha</taxon>
        <taxon>Fulgoroidea</taxon>
        <taxon>Delphacidae</taxon>
        <taxon>Criomorphinae</taxon>
        <taxon>Laodelphax</taxon>
    </lineage>
</organism>
<keyword evidence="2 3" id="KW-0040">ANK repeat</keyword>
<dbReference type="InterPro" id="IPR036770">
    <property type="entry name" value="Ankyrin_rpt-contain_sf"/>
</dbReference>
<feature type="repeat" description="ANK" evidence="3">
    <location>
        <begin position="150"/>
        <end position="184"/>
    </location>
</feature>
<sequence>MNRGDSGRSNARGRRVPTVTFEDIVRVLERAVAEVAAGLTVLATKQTEPSRHATDTAHLNRVLVIALHLSCLFGRLNPGMNSDQREQASRLLYKLVKMNVKGSNGQTPLHIACYAEATLVGRYPACSFPSVNLIKMLLAVGADANARDDAGHTPLHLAGKLQPCSTALAKALLEGGAHLDCVDGSGATFRTYQPDIYHTVQPINYLRLTCLAARAVKQYALDYKASGQLPVTLRAAVDEH</sequence>
<dbReference type="STRING" id="195883.A0A482WY90"/>
<reference evidence="4 5" key="1">
    <citation type="journal article" date="2017" name="Gigascience">
        <title>Genome sequence of the small brown planthopper, Laodelphax striatellus.</title>
        <authorList>
            <person name="Zhu J."/>
            <person name="Jiang F."/>
            <person name="Wang X."/>
            <person name="Yang P."/>
            <person name="Bao Y."/>
            <person name="Zhao W."/>
            <person name="Wang W."/>
            <person name="Lu H."/>
            <person name="Wang Q."/>
            <person name="Cui N."/>
            <person name="Li J."/>
            <person name="Chen X."/>
            <person name="Luo L."/>
            <person name="Yu J."/>
            <person name="Kang L."/>
            <person name="Cui F."/>
        </authorList>
    </citation>
    <scope>NUCLEOTIDE SEQUENCE [LARGE SCALE GENOMIC DNA]</scope>
    <source>
        <strain evidence="4">Lst14</strain>
    </source>
</reference>
<keyword evidence="5" id="KW-1185">Reference proteome</keyword>
<dbReference type="Proteomes" id="UP000291343">
    <property type="component" value="Unassembled WGS sequence"/>
</dbReference>
<proteinExistence type="predicted"/>
<name>A0A482WY90_LAOST</name>
<dbReference type="InterPro" id="IPR002110">
    <property type="entry name" value="Ankyrin_rpt"/>
</dbReference>
<dbReference type="PROSITE" id="PS50088">
    <property type="entry name" value="ANK_REPEAT"/>
    <property type="match status" value="2"/>
</dbReference>
<dbReference type="AlphaFoldDB" id="A0A482WY90"/>
<evidence type="ECO:0000313" key="4">
    <source>
        <dbReference type="EMBL" id="RZF38292.1"/>
    </source>
</evidence>
<dbReference type="OrthoDB" id="4429489at2759"/>
<accession>A0A482WY90</accession>
<dbReference type="EMBL" id="QKKF02022714">
    <property type="protein sequence ID" value="RZF38292.1"/>
    <property type="molecule type" value="Genomic_DNA"/>
</dbReference>
<dbReference type="SMART" id="SM00248">
    <property type="entry name" value="ANK"/>
    <property type="match status" value="2"/>
</dbReference>
<dbReference type="PANTHER" id="PTHR24134">
    <property type="entry name" value="ANKYRIN REPEAT-CONTAINING PROTEIN DDB_G0279043"/>
    <property type="match status" value="1"/>
</dbReference>
<gene>
    <name evidence="4" type="ORF">LSTR_LSTR007890</name>
</gene>
<keyword evidence="1" id="KW-0677">Repeat</keyword>
<evidence type="ECO:0000256" key="3">
    <source>
        <dbReference type="PROSITE-ProRule" id="PRU00023"/>
    </source>
</evidence>
<dbReference type="PRINTS" id="PR01415">
    <property type="entry name" value="ANKYRIN"/>
</dbReference>
<dbReference type="PANTHER" id="PTHR24134:SF9">
    <property type="entry name" value="ANKYRIN REPEAT AND SOCS BOX PROTEIN 8"/>
    <property type="match status" value="1"/>
</dbReference>
<evidence type="ECO:0000256" key="1">
    <source>
        <dbReference type="ARBA" id="ARBA00022737"/>
    </source>
</evidence>
<feature type="repeat" description="ANK" evidence="3">
    <location>
        <begin position="104"/>
        <end position="149"/>
    </location>
</feature>
<comment type="caution">
    <text evidence="4">The sequence shown here is derived from an EMBL/GenBank/DDBJ whole genome shotgun (WGS) entry which is preliminary data.</text>
</comment>
<evidence type="ECO:0000313" key="5">
    <source>
        <dbReference type="Proteomes" id="UP000291343"/>
    </source>
</evidence>
<dbReference type="SMR" id="A0A482WY90"/>
<protein>
    <submittedName>
        <fullName evidence="4">Uncharacterized protein</fullName>
    </submittedName>
</protein>